<keyword evidence="1" id="KW-0472">Membrane</keyword>
<evidence type="ECO:0000256" key="1">
    <source>
        <dbReference type="SAM" id="Phobius"/>
    </source>
</evidence>
<sequence>MRIHLLLLYAFCYCRAGYAFPQAKASNISHSEGPYTPILPKVEAFPKAAKLTNNDDIKAQALVLPKASEARLAPLPVNHGAVVTEGALLAAAVPVTVEASQAEAPRVMAPTTAAMGTTKPATKPAEVYWIDPHAAEGNELLPPGPEITPITKLPMAMVHSESPLDSAHTMAHTMKPGDSILTAGIDPFGSNLVLGMGGLAPRPLGNKVTPAVHGATFAAGGVTYTASMDRDMNILVGSSILRPGGAAATLGGGAAVVSVVPGGALMVDGGTLTMSAIHPPITGAVVNMAGRLMTASQTSGPAGKMMVLGSATMIAGGPAETIHGQVVSFGADGVAVGGLVAAVSTMTYSEVSQGVAQTRVSGFARFSGTAKLNSTTPVIGGATRVFGNSWSPVLFGIFSTIMVWLLACG</sequence>
<gene>
    <name evidence="3" type="ORF">EJ08DRAFT_661934</name>
</gene>
<feature type="signal peptide" evidence="2">
    <location>
        <begin position="1"/>
        <end position="19"/>
    </location>
</feature>
<name>A0A9P4NPA9_9PEZI</name>
<proteinExistence type="predicted"/>
<organism evidence="3 4">
    <name type="scientific">Tothia fuscella</name>
    <dbReference type="NCBI Taxonomy" id="1048955"/>
    <lineage>
        <taxon>Eukaryota</taxon>
        <taxon>Fungi</taxon>
        <taxon>Dikarya</taxon>
        <taxon>Ascomycota</taxon>
        <taxon>Pezizomycotina</taxon>
        <taxon>Dothideomycetes</taxon>
        <taxon>Pleosporomycetidae</taxon>
        <taxon>Venturiales</taxon>
        <taxon>Cylindrosympodiaceae</taxon>
        <taxon>Tothia</taxon>
    </lineage>
</organism>
<keyword evidence="2" id="KW-0732">Signal</keyword>
<dbReference type="OrthoDB" id="3942537at2759"/>
<reference evidence="3" key="1">
    <citation type="journal article" date="2020" name="Stud. Mycol.">
        <title>101 Dothideomycetes genomes: a test case for predicting lifestyles and emergence of pathogens.</title>
        <authorList>
            <person name="Haridas S."/>
            <person name="Albert R."/>
            <person name="Binder M."/>
            <person name="Bloem J."/>
            <person name="Labutti K."/>
            <person name="Salamov A."/>
            <person name="Andreopoulos B."/>
            <person name="Baker S."/>
            <person name="Barry K."/>
            <person name="Bills G."/>
            <person name="Bluhm B."/>
            <person name="Cannon C."/>
            <person name="Castanera R."/>
            <person name="Culley D."/>
            <person name="Daum C."/>
            <person name="Ezra D."/>
            <person name="Gonzalez J."/>
            <person name="Henrissat B."/>
            <person name="Kuo A."/>
            <person name="Liang C."/>
            <person name="Lipzen A."/>
            <person name="Lutzoni F."/>
            <person name="Magnuson J."/>
            <person name="Mondo S."/>
            <person name="Nolan M."/>
            <person name="Ohm R."/>
            <person name="Pangilinan J."/>
            <person name="Park H.-J."/>
            <person name="Ramirez L."/>
            <person name="Alfaro M."/>
            <person name="Sun H."/>
            <person name="Tritt A."/>
            <person name="Yoshinaga Y."/>
            <person name="Zwiers L.-H."/>
            <person name="Turgeon B."/>
            <person name="Goodwin S."/>
            <person name="Spatafora J."/>
            <person name="Crous P."/>
            <person name="Grigoriev I."/>
        </authorList>
    </citation>
    <scope>NUCLEOTIDE SEQUENCE</scope>
    <source>
        <strain evidence="3">CBS 130266</strain>
    </source>
</reference>
<evidence type="ECO:0000256" key="2">
    <source>
        <dbReference type="SAM" id="SignalP"/>
    </source>
</evidence>
<feature type="transmembrane region" description="Helical" evidence="1">
    <location>
        <begin position="389"/>
        <end position="407"/>
    </location>
</feature>
<keyword evidence="4" id="KW-1185">Reference proteome</keyword>
<dbReference type="EMBL" id="MU007049">
    <property type="protein sequence ID" value="KAF2429182.1"/>
    <property type="molecule type" value="Genomic_DNA"/>
</dbReference>
<feature type="chain" id="PRO_5040277487" evidence="2">
    <location>
        <begin position="20"/>
        <end position="409"/>
    </location>
</feature>
<evidence type="ECO:0000313" key="4">
    <source>
        <dbReference type="Proteomes" id="UP000800235"/>
    </source>
</evidence>
<dbReference type="AlphaFoldDB" id="A0A9P4NPA9"/>
<comment type="caution">
    <text evidence="3">The sequence shown here is derived from an EMBL/GenBank/DDBJ whole genome shotgun (WGS) entry which is preliminary data.</text>
</comment>
<keyword evidence="1" id="KW-0812">Transmembrane</keyword>
<accession>A0A9P4NPA9</accession>
<evidence type="ECO:0000313" key="3">
    <source>
        <dbReference type="EMBL" id="KAF2429182.1"/>
    </source>
</evidence>
<keyword evidence="1" id="KW-1133">Transmembrane helix</keyword>
<dbReference type="Proteomes" id="UP000800235">
    <property type="component" value="Unassembled WGS sequence"/>
</dbReference>
<protein>
    <submittedName>
        <fullName evidence="3">Uncharacterized protein</fullName>
    </submittedName>
</protein>